<dbReference type="GO" id="GO:0000976">
    <property type="term" value="F:transcription cis-regulatory region binding"/>
    <property type="evidence" value="ECO:0007669"/>
    <property type="project" value="UniProtKB-ARBA"/>
</dbReference>
<dbReference type="OrthoDB" id="6159439at2759"/>
<evidence type="ECO:0000256" key="7">
    <source>
        <dbReference type="ARBA" id="ARBA00025748"/>
    </source>
</evidence>
<evidence type="ECO:0000256" key="4">
    <source>
        <dbReference type="ARBA" id="ARBA00023155"/>
    </source>
</evidence>
<keyword evidence="14" id="KW-1185">Reference proteome</keyword>
<protein>
    <recommendedName>
        <fullName evidence="10">Homeobox-leucine zipper protein</fullName>
    </recommendedName>
    <alternativeName>
        <fullName evidence="10">HD-ZIP protein</fullName>
    </alternativeName>
    <alternativeName>
        <fullName evidence="10">Homeodomain transcription factor</fullName>
    </alternativeName>
</protein>
<reference evidence="13 14" key="1">
    <citation type="submission" date="2019-09" db="EMBL/GenBank/DDBJ databases">
        <title>A chromosome-level genome assembly of the Chinese tupelo Nyssa sinensis.</title>
        <authorList>
            <person name="Yang X."/>
            <person name="Kang M."/>
            <person name="Yang Y."/>
            <person name="Xiong H."/>
            <person name="Wang M."/>
            <person name="Zhang Z."/>
            <person name="Wang Z."/>
            <person name="Wu H."/>
            <person name="Ma T."/>
            <person name="Liu J."/>
            <person name="Xi Z."/>
        </authorList>
    </citation>
    <scope>NUCLEOTIDE SEQUENCE [LARGE SCALE GENOMIC DNA]</scope>
    <source>
        <strain evidence="13">J267</strain>
        <tissue evidence="13">Leaf</tissue>
    </source>
</reference>
<dbReference type="InterPro" id="IPR017970">
    <property type="entry name" value="Homeobox_CS"/>
</dbReference>
<dbReference type="Pfam" id="PF02183">
    <property type="entry name" value="HALZ"/>
    <property type="match status" value="1"/>
</dbReference>
<dbReference type="PROSITE" id="PS00027">
    <property type="entry name" value="HOMEOBOX_1"/>
    <property type="match status" value="1"/>
</dbReference>
<comment type="similarity">
    <text evidence="7 10">Belongs to the HD-ZIP homeobox family. Class I subfamily.</text>
</comment>
<keyword evidence="4 8" id="KW-0371">Homeobox</keyword>
<comment type="subcellular location">
    <subcellularLocation>
        <location evidence="1 8 9">Nucleus</location>
    </subcellularLocation>
</comment>
<evidence type="ECO:0000256" key="10">
    <source>
        <dbReference type="RuleBase" id="RU369038"/>
    </source>
</evidence>
<feature type="compositionally biased region" description="Basic and acidic residues" evidence="11">
    <location>
        <begin position="187"/>
        <end position="203"/>
    </location>
</feature>
<dbReference type="GO" id="GO:0045893">
    <property type="term" value="P:positive regulation of DNA-templated transcription"/>
    <property type="evidence" value="ECO:0007669"/>
    <property type="project" value="TreeGrafter"/>
</dbReference>
<keyword evidence="6 8" id="KW-0539">Nucleus</keyword>
<keyword evidence="3 8" id="KW-0238">DNA-binding</keyword>
<dbReference type="AlphaFoldDB" id="A0A5J5AVI8"/>
<dbReference type="InterPro" id="IPR001356">
    <property type="entry name" value="HD"/>
</dbReference>
<accession>A0A5J5AVI8</accession>
<sequence>MEGGSTYSDSNMTVILQNDRLPCSSEVIESLWLSNSSPSLHVDSGSGSTSMVNFEDTRGGNTTDRSFLPPLDQEDNGNGDYDGCFHQPEKKRRLLAHQVQCLERYFEVENKLEPERKVQLAKELGLQPRQVAIWFQNRRARFKTKQLEKDYDSLKTTYDKLKADNDNLLEEKEKLKNEVHLLTDKLLQREKEKENSEPFDHIKQMNTEPQNPVSEKLSNVPIVVCKQEDASSAISDVLDSDSSHCTDGNHSISQLEPVDSSHVFEPDQSDFSQDEEDNLNRTLLPPPSRTLLPPPWFPKLEDCCYDVLPANCCSLGLPVEDQPSWFWPC</sequence>
<proteinExistence type="inferred from homology"/>
<keyword evidence="5 10" id="KW-0804">Transcription</keyword>
<evidence type="ECO:0000256" key="9">
    <source>
        <dbReference type="RuleBase" id="RU000682"/>
    </source>
</evidence>
<evidence type="ECO:0000256" key="3">
    <source>
        <dbReference type="ARBA" id="ARBA00023125"/>
    </source>
</evidence>
<dbReference type="Pfam" id="PF00046">
    <property type="entry name" value="Homeodomain"/>
    <property type="match status" value="1"/>
</dbReference>
<dbReference type="PROSITE" id="PS50071">
    <property type="entry name" value="HOMEOBOX_2"/>
    <property type="match status" value="1"/>
</dbReference>
<comment type="function">
    <text evidence="10">Transcription factor.</text>
</comment>
<feature type="region of interest" description="Disordered" evidence="11">
    <location>
        <begin position="258"/>
        <end position="287"/>
    </location>
</feature>
<evidence type="ECO:0000256" key="6">
    <source>
        <dbReference type="ARBA" id="ARBA00023242"/>
    </source>
</evidence>
<dbReference type="Gene3D" id="1.10.10.60">
    <property type="entry name" value="Homeodomain-like"/>
    <property type="match status" value="1"/>
</dbReference>
<dbReference type="SUPFAM" id="SSF46689">
    <property type="entry name" value="Homeodomain-like"/>
    <property type="match status" value="1"/>
</dbReference>
<dbReference type="InterPro" id="IPR009057">
    <property type="entry name" value="Homeodomain-like_sf"/>
</dbReference>
<evidence type="ECO:0000256" key="8">
    <source>
        <dbReference type="PROSITE-ProRule" id="PRU00108"/>
    </source>
</evidence>
<evidence type="ECO:0000313" key="14">
    <source>
        <dbReference type="Proteomes" id="UP000325577"/>
    </source>
</evidence>
<evidence type="ECO:0000313" key="13">
    <source>
        <dbReference type="EMBL" id="KAA8533021.1"/>
    </source>
</evidence>
<dbReference type="GO" id="GO:0000981">
    <property type="term" value="F:DNA-binding transcription factor activity, RNA polymerase II-specific"/>
    <property type="evidence" value="ECO:0007669"/>
    <property type="project" value="UniProtKB-UniRule"/>
</dbReference>
<dbReference type="GO" id="GO:0005634">
    <property type="term" value="C:nucleus"/>
    <property type="evidence" value="ECO:0007669"/>
    <property type="project" value="UniProtKB-SubCell"/>
</dbReference>
<gene>
    <name evidence="13" type="ORF">F0562_032862</name>
</gene>
<dbReference type="InterPro" id="IPR000047">
    <property type="entry name" value="HTH_motif"/>
</dbReference>
<evidence type="ECO:0000256" key="11">
    <source>
        <dbReference type="SAM" id="MobiDB-lite"/>
    </source>
</evidence>
<dbReference type="FunFam" id="1.10.10.60:FF:000144">
    <property type="entry name" value="homeobox-leucine zipper protein ATHB-6-like"/>
    <property type="match status" value="1"/>
</dbReference>
<evidence type="ECO:0000256" key="2">
    <source>
        <dbReference type="ARBA" id="ARBA00023015"/>
    </source>
</evidence>
<feature type="DNA-binding region" description="Homeobox" evidence="8">
    <location>
        <begin position="87"/>
        <end position="146"/>
    </location>
</feature>
<keyword evidence="2 10" id="KW-0805">Transcription regulation</keyword>
<dbReference type="PRINTS" id="PR00031">
    <property type="entry name" value="HTHREPRESSR"/>
</dbReference>
<organism evidence="13 14">
    <name type="scientific">Nyssa sinensis</name>
    <dbReference type="NCBI Taxonomy" id="561372"/>
    <lineage>
        <taxon>Eukaryota</taxon>
        <taxon>Viridiplantae</taxon>
        <taxon>Streptophyta</taxon>
        <taxon>Embryophyta</taxon>
        <taxon>Tracheophyta</taxon>
        <taxon>Spermatophyta</taxon>
        <taxon>Magnoliopsida</taxon>
        <taxon>eudicotyledons</taxon>
        <taxon>Gunneridae</taxon>
        <taxon>Pentapetalae</taxon>
        <taxon>asterids</taxon>
        <taxon>Cornales</taxon>
        <taxon>Nyssaceae</taxon>
        <taxon>Nyssa</taxon>
    </lineage>
</organism>
<feature type="compositionally biased region" description="Polar residues" evidence="11">
    <location>
        <begin position="204"/>
        <end position="215"/>
    </location>
</feature>
<dbReference type="PANTHER" id="PTHR24326:SF606">
    <property type="entry name" value="HOMEOBOX-LEUCINE ZIPPER PROTEIN ATHB-54"/>
    <property type="match status" value="1"/>
</dbReference>
<name>A0A5J5AVI8_9ASTE</name>
<dbReference type="EMBL" id="CM018042">
    <property type="protein sequence ID" value="KAA8533021.1"/>
    <property type="molecule type" value="Genomic_DNA"/>
</dbReference>
<feature type="domain" description="Homeobox" evidence="12">
    <location>
        <begin position="85"/>
        <end position="145"/>
    </location>
</feature>
<dbReference type="SMART" id="SM00389">
    <property type="entry name" value="HOX"/>
    <property type="match status" value="1"/>
</dbReference>
<evidence type="ECO:0000256" key="1">
    <source>
        <dbReference type="ARBA" id="ARBA00004123"/>
    </source>
</evidence>
<dbReference type="InterPro" id="IPR003106">
    <property type="entry name" value="Leu_zip_homeo"/>
</dbReference>
<evidence type="ECO:0000259" key="12">
    <source>
        <dbReference type="PROSITE" id="PS50071"/>
    </source>
</evidence>
<dbReference type="PANTHER" id="PTHR24326">
    <property type="entry name" value="HOMEOBOX-LEUCINE ZIPPER PROTEIN"/>
    <property type="match status" value="1"/>
</dbReference>
<evidence type="ECO:0000256" key="5">
    <source>
        <dbReference type="ARBA" id="ARBA00023163"/>
    </source>
</evidence>
<dbReference type="CDD" id="cd00086">
    <property type="entry name" value="homeodomain"/>
    <property type="match status" value="1"/>
</dbReference>
<dbReference type="InterPro" id="IPR045224">
    <property type="entry name" value="HDZip_class_I_plant"/>
</dbReference>
<feature type="region of interest" description="Disordered" evidence="11">
    <location>
        <begin position="187"/>
        <end position="215"/>
    </location>
</feature>
<dbReference type="Proteomes" id="UP000325577">
    <property type="component" value="Linkage Group LG19"/>
</dbReference>